<keyword evidence="2" id="KW-1185">Reference proteome</keyword>
<accession>A0A4R9FNF1</accession>
<dbReference type="AlphaFoldDB" id="A0A4R9FNF1"/>
<dbReference type="Proteomes" id="UP000297453">
    <property type="component" value="Unassembled WGS sequence"/>
</dbReference>
<dbReference type="Gene3D" id="2.70.98.10">
    <property type="match status" value="1"/>
</dbReference>
<dbReference type="InterPro" id="IPR008183">
    <property type="entry name" value="Aldose_1/G6P_1-epimerase"/>
</dbReference>
<sequence>MYEFRTEKSRFQTDGKQWFAWEWTPSSGKQAIPIISPYNPSKPMFESGSFLMFPWVNRHASSEFVLNGKSIQDERIIRDTMNFPVHGAVHSLERKALKIRPDGKGGEFRILFPDEWKDSPLSSIAIREEYTLEETAAGTLLSIKTKFNNLKSDSVRFAYGYHPYFSLVGDISDWKLDLSLDKNIELNENLVPIQPFISNSVSSILPDEKIPELDHLFYGREPRVTLENSKLKYSITIFSPLPEDEQIPLNYYQIYTKPDQTAIAIEPCSAPGNALLSGQDLKELKGYSETFGEFRILVRTA</sequence>
<proteinExistence type="predicted"/>
<organism evidence="1 2">
    <name type="scientific">Leptospira semungkisensis</name>
    <dbReference type="NCBI Taxonomy" id="2484985"/>
    <lineage>
        <taxon>Bacteria</taxon>
        <taxon>Pseudomonadati</taxon>
        <taxon>Spirochaetota</taxon>
        <taxon>Spirochaetia</taxon>
        <taxon>Leptospirales</taxon>
        <taxon>Leptospiraceae</taxon>
        <taxon>Leptospira</taxon>
    </lineage>
</organism>
<dbReference type="SUPFAM" id="SSF74650">
    <property type="entry name" value="Galactose mutarotase-like"/>
    <property type="match status" value="1"/>
</dbReference>
<dbReference type="EMBL" id="RQEP01000019">
    <property type="protein sequence ID" value="TGJ99256.1"/>
    <property type="molecule type" value="Genomic_DNA"/>
</dbReference>
<dbReference type="InterPro" id="IPR011013">
    <property type="entry name" value="Gal_mutarotase_sf_dom"/>
</dbReference>
<gene>
    <name evidence="1" type="ORF">EHO59_15375</name>
</gene>
<comment type="caution">
    <text evidence="1">The sequence shown here is derived from an EMBL/GenBank/DDBJ whole genome shotgun (WGS) entry which is preliminary data.</text>
</comment>
<dbReference type="Pfam" id="PF01263">
    <property type="entry name" value="Aldose_epim"/>
    <property type="match status" value="1"/>
</dbReference>
<dbReference type="OrthoDB" id="9808779at2"/>
<dbReference type="InterPro" id="IPR014718">
    <property type="entry name" value="GH-type_carb-bd"/>
</dbReference>
<dbReference type="GO" id="GO:0030246">
    <property type="term" value="F:carbohydrate binding"/>
    <property type="evidence" value="ECO:0007669"/>
    <property type="project" value="InterPro"/>
</dbReference>
<evidence type="ECO:0000313" key="1">
    <source>
        <dbReference type="EMBL" id="TGJ99256.1"/>
    </source>
</evidence>
<name>A0A4R9FNF1_9LEPT</name>
<evidence type="ECO:0000313" key="2">
    <source>
        <dbReference type="Proteomes" id="UP000297453"/>
    </source>
</evidence>
<protein>
    <submittedName>
        <fullName evidence="1">Aldose 1-epimerase</fullName>
    </submittedName>
</protein>
<dbReference type="GO" id="GO:0005975">
    <property type="term" value="P:carbohydrate metabolic process"/>
    <property type="evidence" value="ECO:0007669"/>
    <property type="project" value="InterPro"/>
</dbReference>
<dbReference type="RefSeq" id="WP_135589347.1">
    <property type="nucleotide sequence ID" value="NZ_RQEP01000019.1"/>
</dbReference>
<reference evidence="1" key="1">
    <citation type="journal article" date="2019" name="PLoS Negl. Trop. Dis.">
        <title>Revisiting the worldwide diversity of Leptospira species in the environment.</title>
        <authorList>
            <person name="Vincent A.T."/>
            <person name="Schiettekatte O."/>
            <person name="Bourhy P."/>
            <person name="Veyrier F.J."/>
            <person name="Picardeau M."/>
        </authorList>
    </citation>
    <scope>NUCLEOTIDE SEQUENCE [LARGE SCALE GENOMIC DNA]</scope>
    <source>
        <strain evidence="1">SSS9</strain>
    </source>
</reference>
<dbReference type="GO" id="GO:0016853">
    <property type="term" value="F:isomerase activity"/>
    <property type="evidence" value="ECO:0007669"/>
    <property type="project" value="InterPro"/>
</dbReference>